<protein>
    <submittedName>
        <fullName evidence="2">Uncharacterized protein</fullName>
    </submittedName>
</protein>
<feature type="compositionally biased region" description="Gly residues" evidence="1">
    <location>
        <begin position="87"/>
        <end position="111"/>
    </location>
</feature>
<dbReference type="OrthoDB" id="203279at2759"/>
<feature type="region of interest" description="Disordered" evidence="1">
    <location>
        <begin position="1"/>
        <end position="151"/>
    </location>
</feature>
<keyword evidence="3" id="KW-1185">Reference proteome</keyword>
<feature type="compositionally biased region" description="Basic and acidic residues" evidence="1">
    <location>
        <begin position="136"/>
        <end position="151"/>
    </location>
</feature>
<feature type="compositionally biased region" description="Low complexity" evidence="1">
    <location>
        <begin position="112"/>
        <end position="130"/>
    </location>
</feature>
<evidence type="ECO:0000256" key="1">
    <source>
        <dbReference type="SAM" id="MobiDB-lite"/>
    </source>
</evidence>
<dbReference type="EMBL" id="CP089276">
    <property type="protein sequence ID" value="USP77662.1"/>
    <property type="molecule type" value="Genomic_DNA"/>
</dbReference>
<dbReference type="Proteomes" id="UP001056012">
    <property type="component" value="Chromosome 3"/>
</dbReference>
<sequence>MAGYGNRTAPDYSKTDLEPEFTNTRLGLTDSHTAYHNPHEKHGSGTTSGAGFGNKRSSFTSSSSSSSPPSDLHLTSSTTPYSNPGRLGSGSTAGAGYGNKTGEMGGSGVHGVLGKAVEKVGGVVGSGKAVRMGRGIKGEKEDDEGVGRDGE</sequence>
<evidence type="ECO:0000313" key="3">
    <source>
        <dbReference type="Proteomes" id="UP001056012"/>
    </source>
</evidence>
<gene>
    <name evidence="2" type="ORF">yc1106_04936</name>
</gene>
<evidence type="ECO:0000313" key="2">
    <source>
        <dbReference type="EMBL" id="USP77662.1"/>
    </source>
</evidence>
<feature type="compositionally biased region" description="Low complexity" evidence="1">
    <location>
        <begin position="57"/>
        <end position="80"/>
    </location>
</feature>
<accession>A0A9Q9DSF9</accession>
<organism evidence="2 3">
    <name type="scientific">Curvularia clavata</name>
    <dbReference type="NCBI Taxonomy" id="95742"/>
    <lineage>
        <taxon>Eukaryota</taxon>
        <taxon>Fungi</taxon>
        <taxon>Dikarya</taxon>
        <taxon>Ascomycota</taxon>
        <taxon>Pezizomycotina</taxon>
        <taxon>Dothideomycetes</taxon>
        <taxon>Pleosporomycetidae</taxon>
        <taxon>Pleosporales</taxon>
        <taxon>Pleosporineae</taxon>
        <taxon>Pleosporaceae</taxon>
        <taxon>Curvularia</taxon>
    </lineage>
</organism>
<reference evidence="2" key="1">
    <citation type="submission" date="2021-12" db="EMBL/GenBank/DDBJ databases">
        <title>Curvularia clavata genome.</title>
        <authorList>
            <person name="Cao Y."/>
        </authorList>
    </citation>
    <scope>NUCLEOTIDE SEQUENCE</scope>
    <source>
        <strain evidence="2">Yc1106</strain>
    </source>
</reference>
<dbReference type="VEuPathDB" id="FungiDB:yc1106_04936"/>
<name>A0A9Q9DSF9_CURCL</name>
<feature type="compositionally biased region" description="Polar residues" evidence="1">
    <location>
        <begin position="21"/>
        <end position="34"/>
    </location>
</feature>
<proteinExistence type="predicted"/>
<dbReference type="AlphaFoldDB" id="A0A9Q9DSF9"/>